<name>A0A1F7VBI7_9BACT</name>
<dbReference type="GO" id="GO:0019843">
    <property type="term" value="F:rRNA binding"/>
    <property type="evidence" value="ECO:0007669"/>
    <property type="project" value="UniProtKB-UniRule"/>
</dbReference>
<dbReference type="EMBL" id="MGEP01000018">
    <property type="protein sequence ID" value="OGL87354.1"/>
    <property type="molecule type" value="Genomic_DNA"/>
</dbReference>
<dbReference type="FunFam" id="2.40.30.10:FF:000004">
    <property type="entry name" value="50S ribosomal protein L3"/>
    <property type="match status" value="1"/>
</dbReference>
<comment type="subunit">
    <text evidence="7 9">Part of the 50S ribosomal subunit. Forms a cluster with proteins L14 and L19.</text>
</comment>
<organism evidence="10 11">
    <name type="scientific">Candidatus Uhrbacteria bacterium RIFCSPLOWO2_02_FULL_48_12</name>
    <dbReference type="NCBI Taxonomy" id="1802407"/>
    <lineage>
        <taxon>Bacteria</taxon>
        <taxon>Candidatus Uhriibacteriota</taxon>
    </lineage>
</organism>
<sequence length="204" mass="22179">MKFIIGYKSYMTQTHRPDGRVVPVTVIKAEPCVVTQVKKVDKDGYIAFQVGSGAKKSVNKPMAGHLKALGAIRRLREFRPRAGDKAPDYKVGDKLDISQFAAGDKVNVTGHSKGRGFQGVVKRHGFHGSPKTHGHKDQLRMPGSIGATAPQRVFKGMRMAGHMGNARSTVKHLEVVDVNLEKGELALKGAVPGARWALLLIHQS</sequence>
<dbReference type="STRING" id="1802407.A3I40_02750"/>
<evidence type="ECO:0000256" key="3">
    <source>
        <dbReference type="ARBA" id="ARBA00022884"/>
    </source>
</evidence>
<accession>A0A1F7VBI7</accession>
<dbReference type="GO" id="GO:0022625">
    <property type="term" value="C:cytosolic large ribosomal subunit"/>
    <property type="evidence" value="ECO:0007669"/>
    <property type="project" value="TreeGrafter"/>
</dbReference>
<dbReference type="InterPro" id="IPR009000">
    <property type="entry name" value="Transl_B-barrel_sf"/>
</dbReference>
<dbReference type="Pfam" id="PF00297">
    <property type="entry name" value="Ribosomal_L3"/>
    <property type="match status" value="1"/>
</dbReference>
<keyword evidence="4 7" id="KW-0689">Ribosomal protein</keyword>
<reference evidence="10 11" key="1">
    <citation type="journal article" date="2016" name="Nat. Commun.">
        <title>Thousands of microbial genomes shed light on interconnected biogeochemical processes in an aquifer system.</title>
        <authorList>
            <person name="Anantharaman K."/>
            <person name="Brown C.T."/>
            <person name="Hug L.A."/>
            <person name="Sharon I."/>
            <person name="Castelle C.J."/>
            <person name="Probst A.J."/>
            <person name="Thomas B.C."/>
            <person name="Singh A."/>
            <person name="Wilkins M.J."/>
            <person name="Karaoz U."/>
            <person name="Brodie E.L."/>
            <person name="Williams K.H."/>
            <person name="Hubbard S.S."/>
            <person name="Banfield J.F."/>
        </authorList>
    </citation>
    <scope>NUCLEOTIDE SEQUENCE [LARGE SCALE GENOMIC DNA]</scope>
</reference>
<dbReference type="HAMAP" id="MF_01325_B">
    <property type="entry name" value="Ribosomal_uL3_B"/>
    <property type="match status" value="1"/>
</dbReference>
<dbReference type="PANTHER" id="PTHR11229:SF16">
    <property type="entry name" value="LARGE RIBOSOMAL SUBUNIT PROTEIN UL3C"/>
    <property type="match status" value="1"/>
</dbReference>
<dbReference type="InterPro" id="IPR019926">
    <property type="entry name" value="Ribosomal_uL3_CS"/>
</dbReference>
<dbReference type="Gene3D" id="3.30.160.810">
    <property type="match status" value="1"/>
</dbReference>
<evidence type="ECO:0000313" key="11">
    <source>
        <dbReference type="Proteomes" id="UP000178723"/>
    </source>
</evidence>
<dbReference type="PROSITE" id="PS00474">
    <property type="entry name" value="RIBOSOMAL_L3"/>
    <property type="match status" value="1"/>
</dbReference>
<keyword evidence="5 7" id="KW-0687">Ribonucleoprotein</keyword>
<protein>
    <recommendedName>
        <fullName evidence="6 7">Large ribosomal subunit protein uL3</fullName>
    </recommendedName>
</protein>
<dbReference type="SUPFAM" id="SSF50447">
    <property type="entry name" value="Translation proteins"/>
    <property type="match status" value="1"/>
</dbReference>
<evidence type="ECO:0000256" key="2">
    <source>
        <dbReference type="ARBA" id="ARBA00022730"/>
    </source>
</evidence>
<comment type="function">
    <text evidence="7 9">One of the primary rRNA binding proteins, it binds directly near the 3'-end of the 23S rRNA, where it nucleates assembly of the 50S subunit.</text>
</comment>
<evidence type="ECO:0000256" key="6">
    <source>
        <dbReference type="ARBA" id="ARBA00035243"/>
    </source>
</evidence>
<evidence type="ECO:0000256" key="7">
    <source>
        <dbReference type="HAMAP-Rule" id="MF_01325"/>
    </source>
</evidence>
<dbReference type="Proteomes" id="UP000178723">
    <property type="component" value="Unassembled WGS sequence"/>
</dbReference>
<comment type="similarity">
    <text evidence="1 7 8">Belongs to the universal ribosomal protein uL3 family.</text>
</comment>
<dbReference type="GO" id="GO:0006412">
    <property type="term" value="P:translation"/>
    <property type="evidence" value="ECO:0007669"/>
    <property type="project" value="UniProtKB-UniRule"/>
</dbReference>
<dbReference type="InterPro" id="IPR019927">
    <property type="entry name" value="Ribosomal_uL3_bac/org-type"/>
</dbReference>
<dbReference type="GO" id="GO:0003735">
    <property type="term" value="F:structural constituent of ribosome"/>
    <property type="evidence" value="ECO:0007669"/>
    <property type="project" value="UniProtKB-UniRule"/>
</dbReference>
<keyword evidence="3 7" id="KW-0694">RNA-binding</keyword>
<gene>
    <name evidence="7" type="primary">rplC</name>
    <name evidence="10" type="ORF">A3I40_02750</name>
</gene>
<dbReference type="AlphaFoldDB" id="A0A1F7VBI7"/>
<evidence type="ECO:0000256" key="5">
    <source>
        <dbReference type="ARBA" id="ARBA00023274"/>
    </source>
</evidence>
<evidence type="ECO:0000256" key="9">
    <source>
        <dbReference type="RuleBase" id="RU003906"/>
    </source>
</evidence>
<dbReference type="InterPro" id="IPR000597">
    <property type="entry name" value="Ribosomal_uL3"/>
</dbReference>
<dbReference type="PANTHER" id="PTHR11229">
    <property type="entry name" value="50S RIBOSOMAL PROTEIN L3"/>
    <property type="match status" value="1"/>
</dbReference>
<evidence type="ECO:0000313" key="10">
    <source>
        <dbReference type="EMBL" id="OGL87354.1"/>
    </source>
</evidence>
<keyword evidence="2 7" id="KW-0699">rRNA-binding</keyword>
<evidence type="ECO:0000256" key="4">
    <source>
        <dbReference type="ARBA" id="ARBA00022980"/>
    </source>
</evidence>
<proteinExistence type="inferred from homology"/>
<evidence type="ECO:0000256" key="8">
    <source>
        <dbReference type="RuleBase" id="RU003905"/>
    </source>
</evidence>
<evidence type="ECO:0000256" key="1">
    <source>
        <dbReference type="ARBA" id="ARBA00006540"/>
    </source>
</evidence>
<comment type="caution">
    <text evidence="10">The sequence shown here is derived from an EMBL/GenBank/DDBJ whole genome shotgun (WGS) entry which is preliminary data.</text>
</comment>
<dbReference type="Gene3D" id="2.40.30.10">
    <property type="entry name" value="Translation factors"/>
    <property type="match status" value="1"/>
</dbReference>
<dbReference type="NCBIfam" id="TIGR03625">
    <property type="entry name" value="L3_bact"/>
    <property type="match status" value="1"/>
</dbReference>